<evidence type="ECO:0000259" key="5">
    <source>
        <dbReference type="PROSITE" id="PS51671"/>
    </source>
</evidence>
<name>A0ABP5XGP2_9ACTN</name>
<feature type="compositionally biased region" description="Low complexity" evidence="2">
    <location>
        <begin position="54"/>
        <end position="66"/>
    </location>
</feature>
<comment type="caution">
    <text evidence="6">The sequence shown here is derived from an EMBL/GenBank/DDBJ whole genome shotgun (WGS) entry which is preliminary data.</text>
</comment>
<feature type="region of interest" description="Disordered" evidence="2">
    <location>
        <begin position="122"/>
        <end position="143"/>
    </location>
</feature>
<feature type="coiled-coil region" evidence="1">
    <location>
        <begin position="209"/>
        <end position="236"/>
    </location>
</feature>
<feature type="region of interest" description="Disordered" evidence="2">
    <location>
        <begin position="1"/>
        <end position="21"/>
    </location>
</feature>
<dbReference type="Proteomes" id="UP001501638">
    <property type="component" value="Unassembled WGS sequence"/>
</dbReference>
<feature type="compositionally biased region" description="Basic and acidic residues" evidence="2">
    <location>
        <begin position="130"/>
        <end position="142"/>
    </location>
</feature>
<feature type="compositionally biased region" description="Pro residues" evidence="2">
    <location>
        <begin position="319"/>
        <end position="331"/>
    </location>
</feature>
<protein>
    <submittedName>
        <fullName evidence="6">DUF4349 domain-containing protein</fullName>
    </submittedName>
</protein>
<evidence type="ECO:0000256" key="1">
    <source>
        <dbReference type="SAM" id="Coils"/>
    </source>
</evidence>
<keyword evidence="3" id="KW-0472">Membrane</keyword>
<feature type="compositionally biased region" description="Basic and acidic residues" evidence="2">
    <location>
        <begin position="69"/>
        <end position="86"/>
    </location>
</feature>
<evidence type="ECO:0000313" key="6">
    <source>
        <dbReference type="EMBL" id="GAA2449587.1"/>
    </source>
</evidence>
<reference evidence="7" key="1">
    <citation type="journal article" date="2019" name="Int. J. Syst. Evol. Microbiol.">
        <title>The Global Catalogue of Microorganisms (GCM) 10K type strain sequencing project: providing services to taxonomists for standard genome sequencing and annotation.</title>
        <authorList>
            <consortium name="The Broad Institute Genomics Platform"/>
            <consortium name="The Broad Institute Genome Sequencing Center for Infectious Disease"/>
            <person name="Wu L."/>
            <person name="Ma J."/>
        </authorList>
    </citation>
    <scope>NUCLEOTIDE SEQUENCE [LARGE SCALE GENOMIC DNA]</scope>
    <source>
        <strain evidence="7">JCM 6305</strain>
    </source>
</reference>
<evidence type="ECO:0000256" key="3">
    <source>
        <dbReference type="SAM" id="Phobius"/>
    </source>
</evidence>
<keyword evidence="1" id="KW-0175">Coiled coil</keyword>
<feature type="chain" id="PRO_5045395133" evidence="4">
    <location>
        <begin position="35"/>
        <end position="350"/>
    </location>
</feature>
<gene>
    <name evidence="6" type="ORF">GCM10010405_36320</name>
</gene>
<dbReference type="InterPro" id="IPR002912">
    <property type="entry name" value="ACT_dom"/>
</dbReference>
<keyword evidence="3" id="KW-1133">Transmembrane helix</keyword>
<keyword evidence="7" id="KW-1185">Reference proteome</keyword>
<accession>A0ABP5XGP2</accession>
<feature type="region of interest" description="Disordered" evidence="2">
    <location>
        <begin position="37"/>
        <end position="93"/>
    </location>
</feature>
<organism evidence="6 7">
    <name type="scientific">Streptomyces macrosporus</name>
    <dbReference type="NCBI Taxonomy" id="44032"/>
    <lineage>
        <taxon>Bacteria</taxon>
        <taxon>Bacillati</taxon>
        <taxon>Actinomycetota</taxon>
        <taxon>Actinomycetes</taxon>
        <taxon>Kitasatosporales</taxon>
        <taxon>Streptomycetaceae</taxon>
        <taxon>Streptomyces</taxon>
    </lineage>
</organism>
<dbReference type="EMBL" id="BAAASZ010000026">
    <property type="protein sequence ID" value="GAA2449587.1"/>
    <property type="molecule type" value="Genomic_DNA"/>
</dbReference>
<keyword evidence="3" id="KW-0812">Transmembrane</keyword>
<sequence>MFAHGTPTDVSRRPRRPRPGLLATTLLAASLAVAGCGAAGGDSEKSASADRGFAAPEAARQEAGAVEEGGGREKGAADREPGRADEAPDPAATHVVRTASLIVTVRDVPGALARARDAVEAAGGHVAGESTDRDSEGHERSRVTLRVPPAEYEEVLEELAGLGKLVERKVSAKDVTDRVVDVESRIRTQKASVERVRELMDEATKLSDVVTLESELSARQADLEALQARLESLEERTGMATVTLSLHEPDGTPVREEDGAPGFGEALAAGWDAFVTALRWIVVVIGAVLPFAAAALVVALVWRLVRRRLPEGLRRPSRAVPPAPVTVPPPVGGGTDGTDGPGGAARADVS</sequence>
<feature type="compositionally biased region" description="Gly residues" evidence="2">
    <location>
        <begin position="332"/>
        <end position="343"/>
    </location>
</feature>
<feature type="signal peptide" evidence="4">
    <location>
        <begin position="1"/>
        <end position="34"/>
    </location>
</feature>
<dbReference type="Pfam" id="PF14257">
    <property type="entry name" value="DUF4349"/>
    <property type="match status" value="1"/>
</dbReference>
<evidence type="ECO:0000256" key="4">
    <source>
        <dbReference type="SAM" id="SignalP"/>
    </source>
</evidence>
<keyword evidence="4" id="KW-0732">Signal</keyword>
<dbReference type="RefSeq" id="WP_344324195.1">
    <property type="nucleotide sequence ID" value="NZ_BAAASZ010000026.1"/>
</dbReference>
<feature type="region of interest" description="Disordered" evidence="2">
    <location>
        <begin position="315"/>
        <end position="350"/>
    </location>
</feature>
<evidence type="ECO:0000256" key="2">
    <source>
        <dbReference type="SAM" id="MobiDB-lite"/>
    </source>
</evidence>
<dbReference type="InterPro" id="IPR025645">
    <property type="entry name" value="DUF4349"/>
</dbReference>
<evidence type="ECO:0000313" key="7">
    <source>
        <dbReference type="Proteomes" id="UP001501638"/>
    </source>
</evidence>
<feature type="transmembrane region" description="Helical" evidence="3">
    <location>
        <begin position="280"/>
        <end position="305"/>
    </location>
</feature>
<dbReference type="PROSITE" id="PS51671">
    <property type="entry name" value="ACT"/>
    <property type="match status" value="1"/>
</dbReference>
<proteinExistence type="predicted"/>
<feature type="domain" description="ACT" evidence="5">
    <location>
        <begin position="100"/>
        <end position="180"/>
    </location>
</feature>